<proteinExistence type="predicted"/>
<protein>
    <submittedName>
        <fullName evidence="2">Uncharacterized protein</fullName>
    </submittedName>
</protein>
<feature type="region of interest" description="Disordered" evidence="1">
    <location>
        <begin position="30"/>
        <end position="56"/>
    </location>
</feature>
<evidence type="ECO:0000313" key="3">
    <source>
        <dbReference type="Proteomes" id="UP000663908"/>
    </source>
</evidence>
<feature type="compositionally biased region" description="Low complexity" evidence="1">
    <location>
        <begin position="39"/>
        <end position="49"/>
    </location>
</feature>
<dbReference type="EMBL" id="CP071839">
    <property type="protein sequence ID" value="QTE01602.1"/>
    <property type="molecule type" value="Genomic_DNA"/>
</dbReference>
<reference evidence="2 3" key="1">
    <citation type="submission" date="2021-03" db="EMBL/GenBank/DDBJ databases">
        <title>Complete genome sequence of Streptomyces cyanogenus S136, producer of anticancer angucycline landomycin A.</title>
        <authorList>
            <person name="Hrab P."/>
            <person name="Ruckert C."/>
            <person name="Busche T."/>
            <person name="Ostash I."/>
            <person name="Kalinowski J."/>
            <person name="Fedorenko V."/>
            <person name="Yushchuk O."/>
            <person name="Ostash B."/>
        </authorList>
    </citation>
    <scope>NUCLEOTIDE SEQUENCE [LARGE SCALE GENOMIC DNA]</scope>
    <source>
        <strain evidence="2 3">S136</strain>
    </source>
</reference>
<sequence length="299" mass="33229">MVRLSSCIGRRTGSPCTRCPRSTSAPEYVSFSSRRRQVSRSTPTSSRSVPVRRARNHTENATEAYLRCRRILQGPACPLRPRQVNQTGVCSVGLDVFPFPRLRETKPLWCTISAPVPVVHDSSMIRIDSTRNQGACQPCFPPAFAPSRPGLCPGRDPYRRGRPAPGCAEQRRRGRPALASCLGRSEHMATSPPPHPCLALSVNDKAPQGLQRDRSLLRQSRNAIRWKSLWLKTSGSRWSLGQVRRRRRGAEGGAGSVADDDEDRRRRSRSSSGRTPCPAFPRHRRNIGWAERAPPASAL</sequence>
<feature type="region of interest" description="Disordered" evidence="1">
    <location>
        <begin position="240"/>
        <end position="299"/>
    </location>
</feature>
<evidence type="ECO:0000256" key="1">
    <source>
        <dbReference type="SAM" id="MobiDB-lite"/>
    </source>
</evidence>
<evidence type="ECO:0000313" key="2">
    <source>
        <dbReference type="EMBL" id="QTE01602.1"/>
    </source>
</evidence>
<keyword evidence="3" id="KW-1185">Reference proteome</keyword>
<organism evidence="2 3">
    <name type="scientific">Streptomyces cyanogenus</name>
    <dbReference type="NCBI Taxonomy" id="80860"/>
    <lineage>
        <taxon>Bacteria</taxon>
        <taxon>Bacillati</taxon>
        <taxon>Actinomycetota</taxon>
        <taxon>Actinomycetes</taxon>
        <taxon>Kitasatosporales</taxon>
        <taxon>Streptomycetaceae</taxon>
        <taxon>Streptomyces</taxon>
    </lineage>
</organism>
<accession>A0ABX7TYQ4</accession>
<name>A0ABX7TYQ4_STRCY</name>
<gene>
    <name evidence="2" type="ORF">S1361_30010</name>
</gene>
<dbReference type="Proteomes" id="UP000663908">
    <property type="component" value="Chromosome"/>
</dbReference>